<dbReference type="EMBL" id="CABWIK020000032">
    <property type="protein sequence ID" value="CAB3971344.1"/>
    <property type="molecule type" value="Genomic_DNA"/>
</dbReference>
<dbReference type="AlphaFoldDB" id="A0A6J5JHU6"/>
<name>A0A6J5JHU6_9BURK</name>
<evidence type="ECO:0000313" key="1">
    <source>
        <dbReference type="EMBL" id="CAB3971344.1"/>
    </source>
</evidence>
<gene>
    <name evidence="1" type="ORF">BCO9919_04761</name>
</gene>
<dbReference type="RefSeq" id="WP_175239718.1">
    <property type="nucleotide sequence ID" value="NZ_CABWIK020000032.1"/>
</dbReference>
<reference evidence="1 2" key="1">
    <citation type="submission" date="2020-04" db="EMBL/GenBank/DDBJ databases">
        <authorList>
            <person name="Depoorter E."/>
        </authorList>
    </citation>
    <scope>NUCLEOTIDE SEQUENCE [LARGE SCALE GENOMIC DNA]</scope>
    <source>
        <strain evidence="1 2">BCC0132</strain>
    </source>
</reference>
<proteinExistence type="predicted"/>
<accession>A0A6J5JHU6</accession>
<sequence length="99" mass="10950">MIEGKSRSGSVAIGVMKALHILSAEDRTTTLDAIAGWLAKSEYFYYDDWLIVGGRSAKQYIADILEDLRELGVVCPVEQNAALHPQTSMEWRPCLLPPA</sequence>
<protein>
    <submittedName>
        <fullName evidence="1">Uncharacterized protein</fullName>
    </submittedName>
</protein>
<organism evidence="1 2">
    <name type="scientific">Burkholderia cenocepacia</name>
    <dbReference type="NCBI Taxonomy" id="95486"/>
    <lineage>
        <taxon>Bacteria</taxon>
        <taxon>Pseudomonadati</taxon>
        <taxon>Pseudomonadota</taxon>
        <taxon>Betaproteobacteria</taxon>
        <taxon>Burkholderiales</taxon>
        <taxon>Burkholderiaceae</taxon>
        <taxon>Burkholderia</taxon>
        <taxon>Burkholderia cepacia complex</taxon>
    </lineage>
</organism>
<evidence type="ECO:0000313" key="2">
    <source>
        <dbReference type="Proteomes" id="UP000494322"/>
    </source>
</evidence>
<dbReference type="Proteomes" id="UP000494322">
    <property type="component" value="Unassembled WGS sequence"/>
</dbReference>